<reference evidence="2" key="1">
    <citation type="submission" date="2022-08" db="EMBL/GenBank/DDBJ databases">
        <title>Complete genome sequence of Mycoplasma molare type strain H 542.</title>
        <authorList>
            <person name="Spergser J."/>
        </authorList>
    </citation>
    <scope>NUCLEOTIDE SEQUENCE</scope>
    <source>
        <strain evidence="2">H 542</strain>
    </source>
</reference>
<accession>A0ABY5TUQ4</accession>
<evidence type="ECO:0008006" key="4">
    <source>
        <dbReference type="Google" id="ProtNLM"/>
    </source>
</evidence>
<protein>
    <recommendedName>
        <fullName evidence="4">SHOCT domain-containing protein</fullName>
    </recommendedName>
</protein>
<sequence>MQDKIKKVYKYSKINFWLTILPFFIGLIFGIILVILFFSFSYYGNDDLKSIENTATILTKVFYIIIYIILATITITKISITAINIWNLFNLKKEDNSFKIFLIFWIISLLLVTINLTSFFWQKIAIFFSLSVLIFDIIIFKKTMKFAQEKNNTLKPVFNQKIDDEYKDLDMESLKNIAKEKQIFDFENMSREELINYINKSK</sequence>
<keyword evidence="1" id="KW-1133">Transmembrane helix</keyword>
<feature type="transmembrane region" description="Helical" evidence="1">
    <location>
        <begin position="98"/>
        <end position="114"/>
    </location>
</feature>
<keyword evidence="3" id="KW-1185">Reference proteome</keyword>
<keyword evidence="1" id="KW-0812">Transmembrane</keyword>
<dbReference type="RefSeq" id="WP_027123579.1">
    <property type="nucleotide sequence ID" value="NZ_CP103423.1"/>
</dbReference>
<name>A0ABY5TUQ4_9BACT</name>
<evidence type="ECO:0000313" key="3">
    <source>
        <dbReference type="Proteomes" id="UP001058364"/>
    </source>
</evidence>
<feature type="transmembrane region" description="Helical" evidence="1">
    <location>
        <begin position="20"/>
        <end position="42"/>
    </location>
</feature>
<proteinExistence type="predicted"/>
<evidence type="ECO:0000313" key="2">
    <source>
        <dbReference type="EMBL" id="UWD34385.1"/>
    </source>
</evidence>
<feature type="transmembrane region" description="Helical" evidence="1">
    <location>
        <begin position="62"/>
        <end position="86"/>
    </location>
</feature>
<dbReference type="Proteomes" id="UP001058364">
    <property type="component" value="Chromosome"/>
</dbReference>
<feature type="transmembrane region" description="Helical" evidence="1">
    <location>
        <begin position="120"/>
        <end position="140"/>
    </location>
</feature>
<evidence type="ECO:0000256" key="1">
    <source>
        <dbReference type="SAM" id="Phobius"/>
    </source>
</evidence>
<organism evidence="2 3">
    <name type="scientific">Mesomycoplasma molare</name>
    <dbReference type="NCBI Taxonomy" id="171288"/>
    <lineage>
        <taxon>Bacteria</taxon>
        <taxon>Bacillati</taxon>
        <taxon>Mycoplasmatota</taxon>
        <taxon>Mycoplasmoidales</taxon>
        <taxon>Metamycoplasmataceae</taxon>
        <taxon>Mesomycoplasma</taxon>
    </lineage>
</organism>
<gene>
    <name evidence="2" type="ORF">NX772_00965</name>
</gene>
<keyword evidence="1" id="KW-0472">Membrane</keyword>
<dbReference type="EMBL" id="CP103423">
    <property type="protein sequence ID" value="UWD34385.1"/>
    <property type="molecule type" value="Genomic_DNA"/>
</dbReference>